<dbReference type="Gene3D" id="2.10.109.10">
    <property type="entry name" value="Umud Fragment, subunit A"/>
    <property type="match status" value="1"/>
</dbReference>
<accession>A0A108T3C3</accession>
<dbReference type="InterPro" id="IPR010982">
    <property type="entry name" value="Lambda_DNA-bd_dom_sf"/>
</dbReference>
<evidence type="ECO:0000313" key="3">
    <source>
        <dbReference type="Proteomes" id="UP000448877"/>
    </source>
</evidence>
<comment type="caution">
    <text evidence="2">The sequence shown here is derived from an EMBL/GenBank/DDBJ whole genome shotgun (WGS) entry which is preliminary data.</text>
</comment>
<evidence type="ECO:0000259" key="1">
    <source>
        <dbReference type="Pfam" id="PF00717"/>
    </source>
</evidence>
<gene>
    <name evidence="2" type="ORF">F2Y81_25025</name>
</gene>
<evidence type="ECO:0000313" key="2">
    <source>
        <dbReference type="EMBL" id="KAA5412745.1"/>
    </source>
</evidence>
<dbReference type="CDD" id="cd06529">
    <property type="entry name" value="S24_LexA-like"/>
    <property type="match status" value="1"/>
</dbReference>
<organism evidence="2 3">
    <name type="scientific">Bacteroides cellulosilyticus</name>
    <dbReference type="NCBI Taxonomy" id="246787"/>
    <lineage>
        <taxon>Bacteria</taxon>
        <taxon>Pseudomonadati</taxon>
        <taxon>Bacteroidota</taxon>
        <taxon>Bacteroidia</taxon>
        <taxon>Bacteroidales</taxon>
        <taxon>Bacteroidaceae</taxon>
        <taxon>Bacteroides</taxon>
    </lineage>
</organism>
<dbReference type="InterPro" id="IPR039418">
    <property type="entry name" value="LexA-like"/>
</dbReference>
<dbReference type="GeneID" id="66308504"/>
<sequence>MTGEEVRDILKKNGIGLVELADKLGITNQALNSRFYAKSFRPEYLQQINEILGKDLFGLSDTSDKGQKILDIRVCAGQGIGLHGDENKVLEFVNIPSFKGSYGLVVYGESMYDKYKSGDVVFVRPVTSTRDIDFGRCYVVITPSDRLLKAVYQSKLGDEYLKLCSYNAKLNPSGEREYPDRDINKSDILYLYKVIGRLEREEI</sequence>
<dbReference type="CDD" id="cd00093">
    <property type="entry name" value="HTH_XRE"/>
    <property type="match status" value="1"/>
</dbReference>
<dbReference type="InterPro" id="IPR001387">
    <property type="entry name" value="Cro/C1-type_HTH"/>
</dbReference>
<dbReference type="Pfam" id="PF00717">
    <property type="entry name" value="Peptidase_S24"/>
    <property type="match status" value="1"/>
</dbReference>
<dbReference type="InterPro" id="IPR036286">
    <property type="entry name" value="LexA/Signal_pep-like_sf"/>
</dbReference>
<proteinExistence type="predicted"/>
<dbReference type="RefSeq" id="WP_060408472.1">
    <property type="nucleotide sequence ID" value="NZ_CABMLT010000027.1"/>
</dbReference>
<dbReference type="GO" id="GO:0003677">
    <property type="term" value="F:DNA binding"/>
    <property type="evidence" value="ECO:0007669"/>
    <property type="project" value="InterPro"/>
</dbReference>
<feature type="domain" description="Peptidase S24/S26A/S26B/S26C" evidence="1">
    <location>
        <begin position="98"/>
        <end position="172"/>
    </location>
</feature>
<dbReference type="SUPFAM" id="SSF47413">
    <property type="entry name" value="lambda repressor-like DNA-binding domains"/>
    <property type="match status" value="1"/>
</dbReference>
<dbReference type="Proteomes" id="UP000448877">
    <property type="component" value="Unassembled WGS sequence"/>
</dbReference>
<dbReference type="EMBL" id="VVYV01000063">
    <property type="protein sequence ID" value="KAA5412745.1"/>
    <property type="molecule type" value="Genomic_DNA"/>
</dbReference>
<dbReference type="AlphaFoldDB" id="A0A108T3C3"/>
<reference evidence="2 3" key="1">
    <citation type="journal article" date="2019" name="Nat. Med.">
        <title>A library of human gut bacterial isolates paired with longitudinal multiomics data enables mechanistic microbiome research.</title>
        <authorList>
            <person name="Poyet M."/>
            <person name="Groussin M."/>
            <person name="Gibbons S.M."/>
            <person name="Avila-Pacheco J."/>
            <person name="Jiang X."/>
            <person name="Kearney S.M."/>
            <person name="Perrotta A.R."/>
            <person name="Berdy B."/>
            <person name="Zhao S."/>
            <person name="Lieberman T.D."/>
            <person name="Swanson P.K."/>
            <person name="Smith M."/>
            <person name="Roesemann S."/>
            <person name="Alexander J.E."/>
            <person name="Rich S.A."/>
            <person name="Livny J."/>
            <person name="Vlamakis H."/>
            <person name="Clish C."/>
            <person name="Bullock K."/>
            <person name="Deik A."/>
            <person name="Scott J."/>
            <person name="Pierce K.A."/>
            <person name="Xavier R.J."/>
            <person name="Alm E.J."/>
        </authorList>
    </citation>
    <scope>NUCLEOTIDE SEQUENCE [LARGE SCALE GENOMIC DNA]</scope>
    <source>
        <strain evidence="2 3">BIOML-A6</strain>
    </source>
</reference>
<dbReference type="SUPFAM" id="SSF51306">
    <property type="entry name" value="LexA/Signal peptidase"/>
    <property type="match status" value="1"/>
</dbReference>
<protein>
    <submittedName>
        <fullName evidence="2">LexA family transcriptional regulator</fullName>
    </submittedName>
</protein>
<name>A0A108T3C3_9BACE</name>
<dbReference type="InterPro" id="IPR015927">
    <property type="entry name" value="Peptidase_S24_S26A/B/C"/>
</dbReference>